<dbReference type="PANTHER" id="PTHR45913:SF11">
    <property type="entry name" value="EPM2A-INTERACTING PROTEIN 1"/>
    <property type="match status" value="1"/>
</dbReference>
<accession>A0A8X6VQR3</accession>
<proteinExistence type="predicted"/>
<organism evidence="1 2">
    <name type="scientific">Trichonephila clavipes</name>
    <name type="common">Golden silk orbweaver</name>
    <name type="synonym">Nephila clavipes</name>
    <dbReference type="NCBI Taxonomy" id="2585209"/>
    <lineage>
        <taxon>Eukaryota</taxon>
        <taxon>Metazoa</taxon>
        <taxon>Ecdysozoa</taxon>
        <taxon>Arthropoda</taxon>
        <taxon>Chelicerata</taxon>
        <taxon>Arachnida</taxon>
        <taxon>Araneae</taxon>
        <taxon>Araneomorphae</taxon>
        <taxon>Entelegynae</taxon>
        <taxon>Araneoidea</taxon>
        <taxon>Nephilidae</taxon>
        <taxon>Trichonephila</taxon>
    </lineage>
</organism>
<sequence length="107" mass="12250">MAIFIRGSDVNLKTNEELLEAIYMHNTTTGADIFDALMEVLKKYKLPLDKFVCLATDGSPTMNDITKGVVKLKEMCKQHGNNNFEHFLYILHKQVLCIKVLNIRHVL</sequence>
<dbReference type="AlphaFoldDB" id="A0A8X6VQR3"/>
<dbReference type="Proteomes" id="UP000887159">
    <property type="component" value="Unassembled WGS sequence"/>
</dbReference>
<keyword evidence="2" id="KW-1185">Reference proteome</keyword>
<dbReference type="PANTHER" id="PTHR45913">
    <property type="entry name" value="EPM2A-INTERACTING PROTEIN 1"/>
    <property type="match status" value="1"/>
</dbReference>
<comment type="caution">
    <text evidence="1">The sequence shown here is derived from an EMBL/GenBank/DDBJ whole genome shotgun (WGS) entry which is preliminary data.</text>
</comment>
<evidence type="ECO:0000313" key="2">
    <source>
        <dbReference type="Proteomes" id="UP000887159"/>
    </source>
</evidence>
<reference evidence="1" key="1">
    <citation type="submission" date="2020-08" db="EMBL/GenBank/DDBJ databases">
        <title>Multicomponent nature underlies the extraordinary mechanical properties of spider dragline silk.</title>
        <authorList>
            <person name="Kono N."/>
            <person name="Nakamura H."/>
            <person name="Mori M."/>
            <person name="Yoshida Y."/>
            <person name="Ohtoshi R."/>
            <person name="Malay A.D."/>
            <person name="Moran D.A.P."/>
            <person name="Tomita M."/>
            <person name="Numata K."/>
            <person name="Arakawa K."/>
        </authorList>
    </citation>
    <scope>NUCLEOTIDE SEQUENCE</scope>
</reference>
<protein>
    <submittedName>
        <fullName evidence="1">General transcription factor II-I repeat domain-containing protein 2</fullName>
    </submittedName>
</protein>
<evidence type="ECO:0000313" key="1">
    <source>
        <dbReference type="EMBL" id="GFY17739.1"/>
    </source>
</evidence>
<gene>
    <name evidence="1" type="primary">WN55_07191</name>
    <name evidence="1" type="ORF">TNCV_1074741</name>
</gene>
<name>A0A8X6VQR3_TRICX</name>
<dbReference type="EMBL" id="BMAU01021346">
    <property type="protein sequence ID" value="GFY17739.1"/>
    <property type="molecule type" value="Genomic_DNA"/>
</dbReference>